<dbReference type="Gene3D" id="3.40.50.150">
    <property type="entry name" value="Vaccinia Virus protein VP39"/>
    <property type="match status" value="1"/>
</dbReference>
<dbReference type="CDD" id="cd06223">
    <property type="entry name" value="PRTases_typeI"/>
    <property type="match status" value="1"/>
</dbReference>
<dbReference type="PROSITE" id="PS01261">
    <property type="entry name" value="UPF0020"/>
    <property type="match status" value="1"/>
</dbReference>
<sequence length="121" mass="13804">MHYAYSFALAFNDSLVSSIIDRFDVSGESLVIDPFCGTGTTLIECKRRGIRSIGIDANPACVLIAKAKVDWTISRRKSQACLKDIVRRFDTKYSAYLTEYESHRRQGKYYSPLVHPLFERS</sequence>
<dbReference type="InterPro" id="IPR000836">
    <property type="entry name" value="PRTase_dom"/>
</dbReference>
<proteinExistence type="predicted"/>
<evidence type="ECO:0000313" key="4">
    <source>
        <dbReference type="EMBL" id="GAI92208.1"/>
    </source>
</evidence>
<comment type="caution">
    <text evidence="4">The sequence shown here is derived from an EMBL/GenBank/DDBJ whole genome shotgun (WGS) entry which is preliminary data.</text>
</comment>
<name>X1SGV6_9ZZZZ</name>
<feature type="non-terminal residue" evidence="4">
    <location>
        <position position="121"/>
    </location>
</feature>
<dbReference type="InterPro" id="IPR029063">
    <property type="entry name" value="SAM-dependent_MTases_sf"/>
</dbReference>
<evidence type="ECO:0000256" key="1">
    <source>
        <dbReference type="ARBA" id="ARBA00022603"/>
    </source>
</evidence>
<keyword evidence="2" id="KW-0808">Transferase</keyword>
<dbReference type="InterPro" id="IPR053943">
    <property type="entry name" value="RlmKL-like_Mtase_CS"/>
</dbReference>
<dbReference type="InterPro" id="IPR002941">
    <property type="entry name" value="DNA_methylase_N4/N6"/>
</dbReference>
<dbReference type="Pfam" id="PF01555">
    <property type="entry name" value="N6_N4_Mtase"/>
    <property type="match status" value="1"/>
</dbReference>
<evidence type="ECO:0000259" key="3">
    <source>
        <dbReference type="Pfam" id="PF01555"/>
    </source>
</evidence>
<dbReference type="SUPFAM" id="SSF53335">
    <property type="entry name" value="S-adenosyl-L-methionine-dependent methyltransferases"/>
    <property type="match status" value="1"/>
</dbReference>
<reference evidence="4" key="1">
    <citation type="journal article" date="2014" name="Front. Microbiol.">
        <title>High frequency of phylogenetically diverse reductive dehalogenase-homologous genes in deep subseafloor sedimentary metagenomes.</title>
        <authorList>
            <person name="Kawai M."/>
            <person name="Futagami T."/>
            <person name="Toyoda A."/>
            <person name="Takaki Y."/>
            <person name="Nishi S."/>
            <person name="Hori S."/>
            <person name="Arai W."/>
            <person name="Tsubouchi T."/>
            <person name="Morono Y."/>
            <person name="Uchiyama I."/>
            <person name="Ito T."/>
            <person name="Fujiyama A."/>
            <person name="Inagaki F."/>
            <person name="Takami H."/>
        </authorList>
    </citation>
    <scope>NUCLEOTIDE SEQUENCE</scope>
    <source>
        <strain evidence="4">Expedition CK06-06</strain>
    </source>
</reference>
<dbReference type="AlphaFoldDB" id="X1SGV6"/>
<organism evidence="4">
    <name type="scientific">marine sediment metagenome</name>
    <dbReference type="NCBI Taxonomy" id="412755"/>
    <lineage>
        <taxon>unclassified sequences</taxon>
        <taxon>metagenomes</taxon>
        <taxon>ecological metagenomes</taxon>
    </lineage>
</organism>
<evidence type="ECO:0000256" key="2">
    <source>
        <dbReference type="ARBA" id="ARBA00022679"/>
    </source>
</evidence>
<dbReference type="GO" id="GO:0003677">
    <property type="term" value="F:DNA binding"/>
    <property type="evidence" value="ECO:0007669"/>
    <property type="project" value="InterPro"/>
</dbReference>
<feature type="domain" description="DNA methylase N-4/N-6" evidence="3">
    <location>
        <begin position="15"/>
        <end position="66"/>
    </location>
</feature>
<dbReference type="EMBL" id="BARW01015220">
    <property type="protein sequence ID" value="GAI92208.1"/>
    <property type="molecule type" value="Genomic_DNA"/>
</dbReference>
<dbReference type="GO" id="GO:0032259">
    <property type="term" value="P:methylation"/>
    <property type="evidence" value="ECO:0007669"/>
    <property type="project" value="UniProtKB-KW"/>
</dbReference>
<accession>X1SGV6</accession>
<keyword evidence="1" id="KW-0489">Methyltransferase</keyword>
<dbReference type="GO" id="GO:0008170">
    <property type="term" value="F:N-methyltransferase activity"/>
    <property type="evidence" value="ECO:0007669"/>
    <property type="project" value="InterPro"/>
</dbReference>
<protein>
    <recommendedName>
        <fullName evidence="3">DNA methylase N-4/N-6 domain-containing protein</fullName>
    </recommendedName>
</protein>
<gene>
    <name evidence="4" type="ORF">S12H4_26767</name>
</gene>